<protein>
    <submittedName>
        <fullName evidence="2">Uncharacterized protein</fullName>
    </submittedName>
</protein>
<name>A0AAV7WN30_PLEWA</name>
<organism evidence="2 3">
    <name type="scientific">Pleurodeles waltl</name>
    <name type="common">Iberian ribbed newt</name>
    <dbReference type="NCBI Taxonomy" id="8319"/>
    <lineage>
        <taxon>Eukaryota</taxon>
        <taxon>Metazoa</taxon>
        <taxon>Chordata</taxon>
        <taxon>Craniata</taxon>
        <taxon>Vertebrata</taxon>
        <taxon>Euteleostomi</taxon>
        <taxon>Amphibia</taxon>
        <taxon>Batrachia</taxon>
        <taxon>Caudata</taxon>
        <taxon>Salamandroidea</taxon>
        <taxon>Salamandridae</taxon>
        <taxon>Pleurodelinae</taxon>
        <taxon>Pleurodeles</taxon>
    </lineage>
</organism>
<reference evidence="2" key="1">
    <citation type="journal article" date="2022" name="bioRxiv">
        <title>Sequencing and chromosome-scale assembly of the giantPleurodeles waltlgenome.</title>
        <authorList>
            <person name="Brown T."/>
            <person name="Elewa A."/>
            <person name="Iarovenko S."/>
            <person name="Subramanian E."/>
            <person name="Araus A.J."/>
            <person name="Petzold A."/>
            <person name="Susuki M."/>
            <person name="Suzuki K.-i.T."/>
            <person name="Hayashi T."/>
            <person name="Toyoda A."/>
            <person name="Oliveira C."/>
            <person name="Osipova E."/>
            <person name="Leigh N.D."/>
            <person name="Simon A."/>
            <person name="Yun M.H."/>
        </authorList>
    </citation>
    <scope>NUCLEOTIDE SEQUENCE</scope>
    <source>
        <strain evidence="2">20211129_DDA</strain>
        <tissue evidence="2">Liver</tissue>
    </source>
</reference>
<dbReference type="AlphaFoldDB" id="A0AAV7WN30"/>
<sequence>MLVAPLLKAIKKVKAAHEELEMEARDVQDLLQAQNGDNALIRIRTLDYKKEFFLFSHSDRRVMSAVLTQKYPLGHISLAYLRRLLDSVMEGHFPCG</sequence>
<feature type="coiled-coil region" evidence="1">
    <location>
        <begin position="10"/>
        <end position="37"/>
    </location>
</feature>
<accession>A0AAV7WN30</accession>
<dbReference type="Proteomes" id="UP001066276">
    <property type="component" value="Chromosome 1_1"/>
</dbReference>
<evidence type="ECO:0000256" key="1">
    <source>
        <dbReference type="SAM" id="Coils"/>
    </source>
</evidence>
<proteinExistence type="predicted"/>
<dbReference type="Gene3D" id="3.10.20.370">
    <property type="match status" value="1"/>
</dbReference>
<evidence type="ECO:0000313" key="3">
    <source>
        <dbReference type="Proteomes" id="UP001066276"/>
    </source>
</evidence>
<keyword evidence="1" id="KW-0175">Coiled coil</keyword>
<keyword evidence="3" id="KW-1185">Reference proteome</keyword>
<comment type="caution">
    <text evidence="2">The sequence shown here is derived from an EMBL/GenBank/DDBJ whole genome shotgun (WGS) entry which is preliminary data.</text>
</comment>
<evidence type="ECO:0000313" key="2">
    <source>
        <dbReference type="EMBL" id="KAJ1213630.1"/>
    </source>
</evidence>
<dbReference type="EMBL" id="JANPWB010000001">
    <property type="protein sequence ID" value="KAJ1213630.1"/>
    <property type="molecule type" value="Genomic_DNA"/>
</dbReference>
<gene>
    <name evidence="2" type="ORF">NDU88_001263</name>
</gene>